<evidence type="ECO:0000256" key="6">
    <source>
        <dbReference type="ARBA" id="ARBA00022840"/>
    </source>
</evidence>
<dbReference type="PANTHER" id="PTHR43326">
    <property type="entry name" value="METHIONYL-TRNA SYNTHETASE"/>
    <property type="match status" value="1"/>
</dbReference>
<feature type="domain" description="Methionyl/Leucyl tRNA synthetase" evidence="12">
    <location>
        <begin position="137"/>
        <end position="366"/>
    </location>
</feature>
<dbReference type="PANTHER" id="PTHR43326:SF1">
    <property type="entry name" value="METHIONINE--TRNA LIGASE, MITOCHONDRIAL"/>
    <property type="match status" value="1"/>
</dbReference>
<evidence type="ECO:0000256" key="11">
    <source>
        <dbReference type="RuleBase" id="RU363039"/>
    </source>
</evidence>
<dbReference type="Proteomes" id="UP000034175">
    <property type="component" value="Unassembled WGS sequence"/>
</dbReference>
<dbReference type="InterPro" id="IPR014729">
    <property type="entry name" value="Rossmann-like_a/b/a_fold"/>
</dbReference>
<dbReference type="NCBIfam" id="TIGR00398">
    <property type="entry name" value="metG"/>
    <property type="match status" value="1"/>
</dbReference>
<evidence type="ECO:0000259" key="13">
    <source>
        <dbReference type="Pfam" id="PF19303"/>
    </source>
</evidence>
<comment type="caution">
    <text evidence="14">The sequence shown here is derived from an EMBL/GenBank/DDBJ whole genome shotgun (WGS) entry which is preliminary data.</text>
</comment>
<evidence type="ECO:0000256" key="4">
    <source>
        <dbReference type="ARBA" id="ARBA00022598"/>
    </source>
</evidence>
<dbReference type="AlphaFoldDB" id="A0A0G1R657"/>
<dbReference type="FunFam" id="2.170.220.10:FF:000001">
    <property type="entry name" value="methionine--tRNA ligase, mitochondrial"/>
    <property type="match status" value="1"/>
</dbReference>
<dbReference type="Gene3D" id="1.10.730.10">
    <property type="entry name" value="Isoleucyl-tRNA Synthetase, Domain 1"/>
    <property type="match status" value="1"/>
</dbReference>
<gene>
    <name evidence="14" type="ORF">UX39_C0025G0018</name>
</gene>
<comment type="function">
    <text evidence="1">Is required not only for elongation of protein synthesis but also for the initiation of all mRNA translation through initiator tRNA(fMet) aminoacylation.</text>
</comment>
<proteinExistence type="inferred from homology"/>
<evidence type="ECO:0000313" key="14">
    <source>
        <dbReference type="EMBL" id="KKU25578.1"/>
    </source>
</evidence>
<evidence type="ECO:0000259" key="12">
    <source>
        <dbReference type="Pfam" id="PF09334"/>
    </source>
</evidence>
<accession>A0A0G1R657</accession>
<dbReference type="Pfam" id="PF09334">
    <property type="entry name" value="tRNA-synt_1g"/>
    <property type="match status" value="1"/>
</dbReference>
<evidence type="ECO:0000256" key="3">
    <source>
        <dbReference type="ARBA" id="ARBA00018753"/>
    </source>
</evidence>
<evidence type="ECO:0000256" key="7">
    <source>
        <dbReference type="ARBA" id="ARBA00022917"/>
    </source>
</evidence>
<evidence type="ECO:0000256" key="1">
    <source>
        <dbReference type="ARBA" id="ARBA00003314"/>
    </source>
</evidence>
<evidence type="ECO:0000256" key="2">
    <source>
        <dbReference type="ARBA" id="ARBA00012838"/>
    </source>
</evidence>
<dbReference type="SUPFAM" id="SSF47323">
    <property type="entry name" value="Anticodon-binding domain of a subclass of class I aminoacyl-tRNA synthetases"/>
    <property type="match status" value="1"/>
</dbReference>
<reference evidence="14 15" key="1">
    <citation type="journal article" date="2015" name="Nature">
        <title>rRNA introns, odd ribosomes, and small enigmatic genomes across a large radiation of phyla.</title>
        <authorList>
            <person name="Brown C.T."/>
            <person name="Hug L.A."/>
            <person name="Thomas B.C."/>
            <person name="Sharon I."/>
            <person name="Castelle C.J."/>
            <person name="Singh A."/>
            <person name="Wilkins M.J."/>
            <person name="Williams K.H."/>
            <person name="Banfield J.F."/>
        </authorList>
    </citation>
    <scope>NUCLEOTIDE SEQUENCE [LARGE SCALE GENOMIC DNA]</scope>
</reference>
<dbReference type="GO" id="GO:0005524">
    <property type="term" value="F:ATP binding"/>
    <property type="evidence" value="ECO:0007669"/>
    <property type="project" value="UniProtKB-KW"/>
</dbReference>
<dbReference type="InterPro" id="IPR009080">
    <property type="entry name" value="tRNAsynth_Ia_anticodon-bd"/>
</dbReference>
<organism evidence="14 15">
    <name type="scientific">Candidatus Magasanikbacteria bacterium GW2011_GWA2_46_17</name>
    <dbReference type="NCBI Taxonomy" id="1619042"/>
    <lineage>
        <taxon>Bacteria</taxon>
        <taxon>Candidatus Magasanikiibacteriota</taxon>
    </lineage>
</organism>
<dbReference type="InterPro" id="IPR033911">
    <property type="entry name" value="MetRS_core"/>
</dbReference>
<dbReference type="InterPro" id="IPR023457">
    <property type="entry name" value="Met-tRNA_synth_2"/>
</dbReference>
<dbReference type="Gene3D" id="2.170.220.10">
    <property type="match status" value="1"/>
</dbReference>
<keyword evidence="8 11" id="KW-0030">Aminoacyl-tRNA synthetase</keyword>
<keyword evidence="7 11" id="KW-0648">Protein biosynthesis</keyword>
<keyword evidence="4 11" id="KW-0436">Ligase</keyword>
<keyword evidence="5 11" id="KW-0547">Nucleotide-binding</keyword>
<evidence type="ECO:0000256" key="5">
    <source>
        <dbReference type="ARBA" id="ARBA00022741"/>
    </source>
</evidence>
<protein>
    <recommendedName>
        <fullName evidence="3">Methionine--tRNA ligase</fullName>
        <ecNumber evidence="2">6.1.1.10</ecNumber>
    </recommendedName>
    <alternativeName>
        <fullName evidence="9">Methionyl-tRNA synthetase</fullName>
    </alternativeName>
</protein>
<feature type="domain" description="Methionyl-tRNA synthetase anticodon-binding" evidence="13">
    <location>
        <begin position="390"/>
        <end position="468"/>
    </location>
</feature>
<sequence>MNKPFYITTTIPYVNADPHIGFALEIVQADIFARYKKLRGHEVFFNTGTDEHGVKILRKALELKRDPQEYVNEYAAKYKNLLPILGVSSGAHFVRTTDSNHKKAVQEFWRRCAAAGDIYKKNYKVKYCVGCELEKTDSELVDGKCAIHPNLSLEIIEEENYFFRFSRYQEKLLALYEARPDFVVPDFRFNEIKAFVERGLEDFSISRLKSKMSWGVPVPDDPEHVMYVWFDAFVNYISTLGWPEDEKSFQKWWFDAGGVIQFAGKDQIRQQSAMWQAMLMSSGITIPSKQIIIHGFITSAGEKMSKSLGNVIDPVAIVKEYSTDALRYYLARHIHPFEDSDFTTEKFKEAYNADLANGLGNLVARILQMSDQYFSNPVDLSDRRKPLPINQWMDKFEFNNAVAALWSDMALLDNLIQQEKPFEVVKTDKERAQLQVSYLVKELSRIAENLQPFMPDTSKKIQEAILQNKKPNSLFPRK</sequence>
<dbReference type="EMBL" id="LCMA01000025">
    <property type="protein sequence ID" value="KKU25578.1"/>
    <property type="molecule type" value="Genomic_DNA"/>
</dbReference>
<name>A0A0G1R657_9BACT</name>
<comment type="similarity">
    <text evidence="11">Belongs to the class-I aminoacyl-tRNA synthetase family.</text>
</comment>
<evidence type="ECO:0000256" key="9">
    <source>
        <dbReference type="ARBA" id="ARBA00030904"/>
    </source>
</evidence>
<dbReference type="EC" id="6.1.1.10" evidence="2"/>
<dbReference type="PATRIC" id="fig|1619042.3.peg.604"/>
<dbReference type="InterPro" id="IPR041872">
    <property type="entry name" value="Anticodon_Met"/>
</dbReference>
<dbReference type="PRINTS" id="PR01041">
    <property type="entry name" value="TRNASYNTHMET"/>
</dbReference>
<evidence type="ECO:0000256" key="10">
    <source>
        <dbReference type="ARBA" id="ARBA00047364"/>
    </source>
</evidence>
<dbReference type="Pfam" id="PF19303">
    <property type="entry name" value="Anticodon_3"/>
    <property type="match status" value="1"/>
</dbReference>
<dbReference type="SUPFAM" id="SSF52374">
    <property type="entry name" value="Nucleotidylyl transferase"/>
    <property type="match status" value="1"/>
</dbReference>
<dbReference type="InterPro" id="IPR014758">
    <property type="entry name" value="Met-tRNA_synth"/>
</dbReference>
<evidence type="ECO:0000313" key="15">
    <source>
        <dbReference type="Proteomes" id="UP000034175"/>
    </source>
</evidence>
<evidence type="ECO:0000256" key="8">
    <source>
        <dbReference type="ARBA" id="ARBA00023146"/>
    </source>
</evidence>
<comment type="catalytic activity">
    <reaction evidence="10">
        <text>tRNA(Met) + L-methionine + ATP = L-methionyl-tRNA(Met) + AMP + diphosphate</text>
        <dbReference type="Rhea" id="RHEA:13481"/>
        <dbReference type="Rhea" id="RHEA-COMP:9667"/>
        <dbReference type="Rhea" id="RHEA-COMP:9698"/>
        <dbReference type="ChEBI" id="CHEBI:30616"/>
        <dbReference type="ChEBI" id="CHEBI:33019"/>
        <dbReference type="ChEBI" id="CHEBI:57844"/>
        <dbReference type="ChEBI" id="CHEBI:78442"/>
        <dbReference type="ChEBI" id="CHEBI:78530"/>
        <dbReference type="ChEBI" id="CHEBI:456215"/>
        <dbReference type="EC" id="6.1.1.10"/>
    </reaction>
</comment>
<dbReference type="CDD" id="cd00814">
    <property type="entry name" value="MetRS_core"/>
    <property type="match status" value="1"/>
</dbReference>
<keyword evidence="6 11" id="KW-0067">ATP-binding</keyword>
<dbReference type="Gene3D" id="3.40.50.620">
    <property type="entry name" value="HUPs"/>
    <property type="match status" value="1"/>
</dbReference>
<dbReference type="InterPro" id="IPR015413">
    <property type="entry name" value="Methionyl/Leucyl_tRNA_Synth"/>
</dbReference>
<dbReference type="GO" id="GO:0004825">
    <property type="term" value="F:methionine-tRNA ligase activity"/>
    <property type="evidence" value="ECO:0007669"/>
    <property type="project" value="UniProtKB-EC"/>
</dbReference>
<dbReference type="GO" id="GO:0006431">
    <property type="term" value="P:methionyl-tRNA aminoacylation"/>
    <property type="evidence" value="ECO:0007669"/>
    <property type="project" value="InterPro"/>
</dbReference>